<keyword evidence="6 9" id="KW-0472">Membrane</keyword>
<evidence type="ECO:0000256" key="9">
    <source>
        <dbReference type="SAM" id="Phobius"/>
    </source>
</evidence>
<proteinExistence type="predicted"/>
<comment type="subcellular location">
    <subcellularLocation>
        <location evidence="1">Membrane</location>
        <topology evidence="1">Multi-pass membrane protein</topology>
    </subcellularLocation>
</comment>
<dbReference type="PANTHER" id="PTHR24198">
    <property type="entry name" value="ANKYRIN REPEAT AND PROTEIN KINASE DOMAIN-CONTAINING PROTEIN"/>
    <property type="match status" value="1"/>
</dbReference>
<feature type="transmembrane region" description="Helical" evidence="9">
    <location>
        <begin position="608"/>
        <end position="627"/>
    </location>
</feature>
<dbReference type="InterPro" id="IPR001810">
    <property type="entry name" value="F-box_dom"/>
</dbReference>
<feature type="transmembrane region" description="Helical" evidence="9">
    <location>
        <begin position="451"/>
        <end position="474"/>
    </location>
</feature>
<feature type="transmembrane region" description="Helical" evidence="9">
    <location>
        <begin position="576"/>
        <end position="596"/>
    </location>
</feature>
<dbReference type="PROSITE" id="PS50181">
    <property type="entry name" value="FBOX"/>
    <property type="match status" value="1"/>
</dbReference>
<organism evidence="11 12">
    <name type="scientific">Penicillium steckii</name>
    <dbReference type="NCBI Taxonomy" id="303698"/>
    <lineage>
        <taxon>Eukaryota</taxon>
        <taxon>Fungi</taxon>
        <taxon>Dikarya</taxon>
        <taxon>Ascomycota</taxon>
        <taxon>Pezizomycotina</taxon>
        <taxon>Eurotiomycetes</taxon>
        <taxon>Eurotiomycetidae</taxon>
        <taxon>Eurotiales</taxon>
        <taxon>Aspergillaceae</taxon>
        <taxon>Penicillium</taxon>
    </lineage>
</organism>
<sequence>MAPGSRKASPYPMWTNMDAPSLQAHHHFIQSRPASIRPELPSPIARLPNEILLIIANQMEVKGIAALVKVNRHFYHLFNPVLYSMDARFGNSSALVFAVSKKIISTARFAISRGADPNSRQGDILWSAFENQDVEMARLLLEAGADPNGRTRRPIDDHRATNPTHLMRMFKPVSTLMYEDYPNYTWHMRSLWNEDTKWEAYRIEDFIPVLGVLLEFNPDVNCADSNGCTALHFAANFDCHELVRLLINRGADIDAQDFKGYTPLCRAAMNNFVETAEVLLKHHAKTDNQIGQEGETSLSLAIRFADQPDNTMSKLLIEYGADPQAPGSDGDFPLHGVAFTNNWEIALGLIEKGANVNVLDSRQETPLQKAATMRNLHIVDILLRNDPDPVCRDVFNQITPHDYDKGQALNILANKGVDGTRLAAEAPLIIFGILFSYLPQHARIISRRSSFGISPYFVLLGTTSGTSAFVNILVFPKTSQDVGCCQEISGMACFAGLLGVFQMGMQWLCFFSILLLFVIYFPRATSPTDPTAPVSSQSSTGPTYRTALYITANCLLHALVTVIISVVFALRQPSAMPAWANFLGILAAVLASIQYFPQIYTTLRLRCVGSLSIPMMCIQTPGSLVWAASLAAREGLKGWSVWGVLVVTACLQGSLLVMAIYFEYFGPNSKGKDRADENRDSSNGTVFERSDTAVPEPVDAEQPSEETPLLQSQ</sequence>
<dbReference type="EMBL" id="MLKD01000003">
    <property type="protein sequence ID" value="OQE28565.1"/>
    <property type="molecule type" value="Genomic_DNA"/>
</dbReference>
<feature type="repeat" description="ANK" evidence="7">
    <location>
        <begin position="226"/>
        <end position="258"/>
    </location>
</feature>
<feature type="transmembrane region" description="Helical" evidence="9">
    <location>
        <begin position="494"/>
        <end position="521"/>
    </location>
</feature>
<name>A0A1V6TQ91_9EURO</name>
<reference evidence="12" key="1">
    <citation type="journal article" date="2017" name="Nat. Microbiol.">
        <title>Global analysis of biosynthetic gene clusters reveals vast potential of secondary metabolite production in Penicillium species.</title>
        <authorList>
            <person name="Nielsen J.C."/>
            <person name="Grijseels S."/>
            <person name="Prigent S."/>
            <person name="Ji B."/>
            <person name="Dainat J."/>
            <person name="Nielsen K.F."/>
            <person name="Frisvad J.C."/>
            <person name="Workman M."/>
            <person name="Nielsen J."/>
        </authorList>
    </citation>
    <scope>NUCLEOTIDE SEQUENCE [LARGE SCALE GENOMIC DNA]</scope>
    <source>
        <strain evidence="12">IBT 24891</strain>
    </source>
</reference>
<evidence type="ECO:0000259" key="10">
    <source>
        <dbReference type="PROSITE" id="PS50181"/>
    </source>
</evidence>
<evidence type="ECO:0000256" key="1">
    <source>
        <dbReference type="ARBA" id="ARBA00004141"/>
    </source>
</evidence>
<dbReference type="GO" id="GO:0016020">
    <property type="term" value="C:membrane"/>
    <property type="evidence" value="ECO:0007669"/>
    <property type="project" value="UniProtKB-SubCell"/>
</dbReference>
<dbReference type="InterPro" id="IPR036770">
    <property type="entry name" value="Ankyrin_rpt-contain_sf"/>
</dbReference>
<dbReference type="SMART" id="SM00248">
    <property type="entry name" value="ANK"/>
    <property type="match status" value="7"/>
</dbReference>
<keyword evidence="3" id="KW-0677">Repeat</keyword>
<dbReference type="InterPro" id="IPR006603">
    <property type="entry name" value="PQ-loop_rpt"/>
</dbReference>
<feature type="repeat" description="ANK" evidence="7">
    <location>
        <begin position="329"/>
        <end position="361"/>
    </location>
</feature>
<evidence type="ECO:0000256" key="2">
    <source>
        <dbReference type="ARBA" id="ARBA00022692"/>
    </source>
</evidence>
<comment type="caution">
    <text evidence="11">The sequence shown here is derived from an EMBL/GenBank/DDBJ whole genome shotgun (WGS) entry which is preliminary data.</text>
</comment>
<dbReference type="STRING" id="303698.A0A1V6TQ91"/>
<feature type="transmembrane region" description="Helical" evidence="9">
    <location>
        <begin position="547"/>
        <end position="570"/>
    </location>
</feature>
<keyword evidence="2 9" id="KW-0812">Transmembrane</keyword>
<evidence type="ECO:0000256" key="7">
    <source>
        <dbReference type="PROSITE-ProRule" id="PRU00023"/>
    </source>
</evidence>
<dbReference type="SMART" id="SM00679">
    <property type="entry name" value="CTNS"/>
    <property type="match status" value="2"/>
</dbReference>
<dbReference type="AlphaFoldDB" id="A0A1V6TQ91"/>
<feature type="domain" description="F-box" evidence="10">
    <location>
        <begin position="41"/>
        <end position="92"/>
    </location>
</feature>
<evidence type="ECO:0000256" key="5">
    <source>
        <dbReference type="ARBA" id="ARBA00023043"/>
    </source>
</evidence>
<dbReference type="Pfam" id="PF04193">
    <property type="entry name" value="PQ-loop"/>
    <property type="match status" value="2"/>
</dbReference>
<dbReference type="SUPFAM" id="SSF48403">
    <property type="entry name" value="Ankyrin repeat"/>
    <property type="match status" value="2"/>
</dbReference>
<keyword evidence="5 7" id="KW-0040">ANK repeat</keyword>
<feature type="compositionally biased region" description="Basic and acidic residues" evidence="8">
    <location>
        <begin position="671"/>
        <end position="680"/>
    </location>
</feature>
<keyword evidence="12" id="KW-1185">Reference proteome</keyword>
<evidence type="ECO:0000313" key="11">
    <source>
        <dbReference type="EMBL" id="OQE28565.1"/>
    </source>
</evidence>
<evidence type="ECO:0000313" key="12">
    <source>
        <dbReference type="Proteomes" id="UP000191285"/>
    </source>
</evidence>
<evidence type="ECO:0000256" key="6">
    <source>
        <dbReference type="ARBA" id="ARBA00023136"/>
    </source>
</evidence>
<accession>A0A1V6TQ91</accession>
<dbReference type="PROSITE" id="PS50088">
    <property type="entry name" value="ANK_REPEAT"/>
    <property type="match status" value="3"/>
</dbReference>
<dbReference type="OrthoDB" id="19344at2759"/>
<feature type="transmembrane region" description="Helical" evidence="9">
    <location>
        <begin position="422"/>
        <end position="439"/>
    </location>
</feature>
<dbReference type="Proteomes" id="UP000191285">
    <property type="component" value="Unassembled WGS sequence"/>
</dbReference>
<evidence type="ECO:0000256" key="8">
    <source>
        <dbReference type="SAM" id="MobiDB-lite"/>
    </source>
</evidence>
<dbReference type="Pfam" id="PF12796">
    <property type="entry name" value="Ank_2"/>
    <property type="match status" value="2"/>
</dbReference>
<gene>
    <name evidence="11" type="ORF">PENSTE_c003G05077</name>
</gene>
<feature type="repeat" description="ANK" evidence="7">
    <location>
        <begin position="293"/>
        <end position="328"/>
    </location>
</feature>
<dbReference type="Gene3D" id="1.25.40.20">
    <property type="entry name" value="Ankyrin repeat-containing domain"/>
    <property type="match status" value="2"/>
</dbReference>
<keyword evidence="4 9" id="KW-1133">Transmembrane helix</keyword>
<dbReference type="InterPro" id="IPR002110">
    <property type="entry name" value="Ankyrin_rpt"/>
</dbReference>
<dbReference type="PANTHER" id="PTHR24198:SF165">
    <property type="entry name" value="ANKYRIN REPEAT-CONTAINING PROTEIN-RELATED"/>
    <property type="match status" value="1"/>
</dbReference>
<feature type="transmembrane region" description="Helical" evidence="9">
    <location>
        <begin position="639"/>
        <end position="662"/>
    </location>
</feature>
<protein>
    <recommendedName>
        <fullName evidence="10">F-box domain-containing protein</fullName>
    </recommendedName>
</protein>
<evidence type="ECO:0000256" key="3">
    <source>
        <dbReference type="ARBA" id="ARBA00022737"/>
    </source>
</evidence>
<dbReference type="PROSITE" id="PS50297">
    <property type="entry name" value="ANK_REP_REGION"/>
    <property type="match status" value="2"/>
</dbReference>
<evidence type="ECO:0000256" key="4">
    <source>
        <dbReference type="ARBA" id="ARBA00022989"/>
    </source>
</evidence>
<dbReference type="Gene3D" id="1.20.1280.290">
    <property type="match status" value="1"/>
</dbReference>
<feature type="region of interest" description="Disordered" evidence="8">
    <location>
        <begin position="671"/>
        <end position="713"/>
    </location>
</feature>